<protein>
    <recommendedName>
        <fullName evidence="3">Beta protein</fullName>
    </recommendedName>
</protein>
<organism evidence="1 2">
    <name type="scientific">Stenotrophomonas maltophilia</name>
    <name type="common">Pseudomonas maltophilia</name>
    <name type="synonym">Xanthomonas maltophilia</name>
    <dbReference type="NCBI Taxonomy" id="40324"/>
    <lineage>
        <taxon>Bacteria</taxon>
        <taxon>Pseudomonadati</taxon>
        <taxon>Pseudomonadota</taxon>
        <taxon>Gammaproteobacteria</taxon>
        <taxon>Lysobacterales</taxon>
        <taxon>Lysobacteraceae</taxon>
        <taxon>Stenotrophomonas</taxon>
        <taxon>Stenotrophomonas maltophilia group</taxon>
    </lineage>
</organism>
<dbReference type="EMBL" id="LYVI01000002">
    <property type="protein sequence ID" value="OBU62814.1"/>
    <property type="molecule type" value="Genomic_DNA"/>
</dbReference>
<proteinExistence type="predicted"/>
<evidence type="ECO:0000313" key="1">
    <source>
        <dbReference type="EMBL" id="OBU62814.1"/>
    </source>
</evidence>
<gene>
    <name evidence="1" type="ORF">A9K56_03980</name>
</gene>
<accession>A0AAP7GU89</accession>
<dbReference type="Proteomes" id="UP000092125">
    <property type="component" value="Unassembled WGS sequence"/>
</dbReference>
<dbReference type="Pfam" id="PF14350">
    <property type="entry name" value="Beta_protein"/>
    <property type="match status" value="1"/>
</dbReference>
<dbReference type="AlphaFoldDB" id="A0AAP7GU89"/>
<dbReference type="InterPro" id="IPR025683">
    <property type="entry name" value="Protein_beta"/>
</dbReference>
<sequence length="344" mass="37423">MANFVYVPFLRWKKGEQDALRFLKEADRERMLPVADVVLLEASRKQPKLIAQMVKCAGEKYPIGVDLSDAYDGPVAHSDLADVCGQLMQANIKAWPVVRATAALIDLVGLAALKPFPAIVVRAREGVTFSELDAVLDGIRKACGKTKPIYLVVDMYAVGNVDPAVKAAAVQGMVAHFCSYPTLTQVVIAGGSFPMTLTGMKQGINNHLVRKELAIWQALRAVPECSSVVFGDYCVTNPEPLGDLDPTKINPSAAIRYALDTQWWVIRGAGTRSAGKGGMGQYNHLCDILINHPDYSGVGYSHGDDRYHFHAQVGSPPGNLMTWRRDATNHHLTLTVRTILSGAV</sequence>
<evidence type="ECO:0000313" key="2">
    <source>
        <dbReference type="Proteomes" id="UP000092125"/>
    </source>
</evidence>
<dbReference type="RefSeq" id="WP_065181504.1">
    <property type="nucleotide sequence ID" value="NZ_LYVI01000002.1"/>
</dbReference>
<name>A0AAP7GU89_STEMA</name>
<comment type="caution">
    <text evidence="1">The sequence shown here is derived from an EMBL/GenBank/DDBJ whole genome shotgun (WGS) entry which is preliminary data.</text>
</comment>
<reference evidence="1 2" key="1">
    <citation type="submission" date="2016-05" db="EMBL/GenBank/DDBJ databases">
        <title>Draft Genome Sequences of Stenotrophomonas maltophilia Strains Sm32COP, Sm41DVV, Sm46PAILV, SmF3, SmF22, SmSOFb1 and SmCVFa1, Isolated from Different Manures, in France.</title>
        <authorList>
            <person name="Nazaret S."/>
            <person name="Bodilis J."/>
        </authorList>
    </citation>
    <scope>NUCLEOTIDE SEQUENCE [LARGE SCALE GENOMIC DNA]</scope>
    <source>
        <strain evidence="1 2">Sm41DVV</strain>
    </source>
</reference>
<evidence type="ECO:0008006" key="3">
    <source>
        <dbReference type="Google" id="ProtNLM"/>
    </source>
</evidence>